<dbReference type="Proteomes" id="UP000285112">
    <property type="component" value="Unassembled WGS sequence"/>
</dbReference>
<keyword evidence="2" id="KW-1185">Reference proteome</keyword>
<dbReference type="InterPro" id="IPR012338">
    <property type="entry name" value="Beta-lactam/transpept-like"/>
</dbReference>
<dbReference type="SUPFAM" id="SSF56601">
    <property type="entry name" value="beta-lactamase/transpeptidase-like"/>
    <property type="match status" value="1"/>
</dbReference>
<dbReference type="OrthoDB" id="503788at2"/>
<dbReference type="AlphaFoldDB" id="A0A419HYD9"/>
<accession>A0A419HYD9</accession>
<name>A0A419HYD9_9PSEU</name>
<protein>
    <submittedName>
        <fullName evidence="1">Uncharacterized protein</fullName>
    </submittedName>
</protein>
<gene>
    <name evidence="1" type="ORF">D5S19_22395</name>
</gene>
<proteinExistence type="predicted"/>
<organism evidence="1 2">
    <name type="scientific">Amycolatopsis panacis</name>
    <dbReference type="NCBI Taxonomy" id="2340917"/>
    <lineage>
        <taxon>Bacteria</taxon>
        <taxon>Bacillati</taxon>
        <taxon>Actinomycetota</taxon>
        <taxon>Actinomycetes</taxon>
        <taxon>Pseudonocardiales</taxon>
        <taxon>Pseudonocardiaceae</taxon>
        <taxon>Amycolatopsis</taxon>
    </lineage>
</organism>
<sequence>MPDGLPRGHLQPGADRAGAACPAWFPHAGRGTRACPGAGLDTYTHYLRHRKEDLYAALETAKFAHPTGTGFLYSVPGTLGHICDYEQLLRELVLEPLGLTDTFYTITLDQLAHAGRLLTPKASPCRTGTTTS</sequence>
<dbReference type="EMBL" id="QZFV01000104">
    <property type="protein sequence ID" value="RJQ82103.1"/>
    <property type="molecule type" value="Genomic_DNA"/>
</dbReference>
<evidence type="ECO:0000313" key="1">
    <source>
        <dbReference type="EMBL" id="RJQ82103.1"/>
    </source>
</evidence>
<reference evidence="1 2" key="1">
    <citation type="submission" date="2018-09" db="EMBL/GenBank/DDBJ databases">
        <title>YIM PH 21725 draft genome.</title>
        <authorList>
            <person name="Miao C."/>
        </authorList>
    </citation>
    <scope>NUCLEOTIDE SEQUENCE [LARGE SCALE GENOMIC DNA]</scope>
    <source>
        <strain evidence="2">YIM PH21725</strain>
    </source>
</reference>
<dbReference type="Gene3D" id="3.40.710.10">
    <property type="entry name" value="DD-peptidase/beta-lactamase superfamily"/>
    <property type="match status" value="1"/>
</dbReference>
<comment type="caution">
    <text evidence="1">The sequence shown here is derived from an EMBL/GenBank/DDBJ whole genome shotgun (WGS) entry which is preliminary data.</text>
</comment>
<evidence type="ECO:0000313" key="2">
    <source>
        <dbReference type="Proteomes" id="UP000285112"/>
    </source>
</evidence>